<proteinExistence type="predicted"/>
<dbReference type="EMBL" id="BRYB01001730">
    <property type="protein sequence ID" value="GMI32217.1"/>
    <property type="molecule type" value="Genomic_DNA"/>
</dbReference>
<comment type="caution">
    <text evidence="1">The sequence shown here is derived from an EMBL/GenBank/DDBJ whole genome shotgun (WGS) entry which is preliminary data.</text>
</comment>
<protein>
    <recommendedName>
        <fullName evidence="3">WD40-repeat-containing domain protein</fullName>
    </recommendedName>
</protein>
<feature type="non-terminal residue" evidence="1">
    <location>
        <position position="191"/>
    </location>
</feature>
<keyword evidence="2" id="KW-1185">Reference proteome</keyword>
<dbReference type="InterPro" id="IPR036322">
    <property type="entry name" value="WD40_repeat_dom_sf"/>
</dbReference>
<sequence>MPSTQSLLYARSLPDPPPLHLPTQTLSLSLHGSAPPTYISLPAKTKSTISLSFSPDGRHILTSHGDHTLKLTSCHQWSDPERSPICTLSGHPRTPWTVKFHPVDSTLAASGCLGHLVKVWRLPPAGEPFCEDSFRVNQSVIGISLHPTKPVLIAGAAGTVTARDYEVKRSRSIAFPHDRQIRACVFSGEHH</sequence>
<dbReference type="SMART" id="SM00320">
    <property type="entry name" value="WD40"/>
    <property type="match status" value="2"/>
</dbReference>
<organism evidence="1 2">
    <name type="scientific">Tetraparma gracilis</name>
    <dbReference type="NCBI Taxonomy" id="2962635"/>
    <lineage>
        <taxon>Eukaryota</taxon>
        <taxon>Sar</taxon>
        <taxon>Stramenopiles</taxon>
        <taxon>Ochrophyta</taxon>
        <taxon>Bolidophyceae</taxon>
        <taxon>Parmales</taxon>
        <taxon>Triparmaceae</taxon>
        <taxon>Tetraparma</taxon>
    </lineage>
</organism>
<accession>A0ABQ6MSC9</accession>
<dbReference type="Proteomes" id="UP001165060">
    <property type="component" value="Unassembled WGS sequence"/>
</dbReference>
<dbReference type="PANTHER" id="PTHR22874">
    <property type="entry name" value="ACTIVATING MOLECULE IN BECN1-REGULATED AUTOPHAGY PROTEIN 1"/>
    <property type="match status" value="1"/>
</dbReference>
<dbReference type="InterPro" id="IPR001680">
    <property type="entry name" value="WD40_rpt"/>
</dbReference>
<dbReference type="Pfam" id="PF00400">
    <property type="entry name" value="WD40"/>
    <property type="match status" value="2"/>
</dbReference>
<dbReference type="SUPFAM" id="SSF50978">
    <property type="entry name" value="WD40 repeat-like"/>
    <property type="match status" value="1"/>
</dbReference>
<evidence type="ECO:0008006" key="3">
    <source>
        <dbReference type="Google" id="ProtNLM"/>
    </source>
</evidence>
<dbReference type="Gene3D" id="2.130.10.10">
    <property type="entry name" value="YVTN repeat-like/Quinoprotein amine dehydrogenase"/>
    <property type="match status" value="1"/>
</dbReference>
<dbReference type="InterPro" id="IPR052596">
    <property type="entry name" value="AMBRA1_autophagy"/>
</dbReference>
<evidence type="ECO:0000313" key="2">
    <source>
        <dbReference type="Proteomes" id="UP001165060"/>
    </source>
</evidence>
<name>A0ABQ6MSC9_9STRA</name>
<reference evidence="1 2" key="1">
    <citation type="journal article" date="2023" name="Commun. Biol.">
        <title>Genome analysis of Parmales, the sister group of diatoms, reveals the evolutionary specialization of diatoms from phago-mixotrophs to photoautotrophs.</title>
        <authorList>
            <person name="Ban H."/>
            <person name="Sato S."/>
            <person name="Yoshikawa S."/>
            <person name="Yamada K."/>
            <person name="Nakamura Y."/>
            <person name="Ichinomiya M."/>
            <person name="Sato N."/>
            <person name="Blanc-Mathieu R."/>
            <person name="Endo H."/>
            <person name="Kuwata A."/>
            <person name="Ogata H."/>
        </authorList>
    </citation>
    <scope>NUCLEOTIDE SEQUENCE [LARGE SCALE GENOMIC DNA]</scope>
</reference>
<dbReference type="InterPro" id="IPR015943">
    <property type="entry name" value="WD40/YVTN_repeat-like_dom_sf"/>
</dbReference>
<gene>
    <name evidence="1" type="ORF">TeGR_g2842</name>
</gene>
<dbReference type="PANTHER" id="PTHR22874:SF1">
    <property type="entry name" value="ACTIVATING MOLECULE IN BECN1-REGULATED AUTOPHAGY PROTEIN 1"/>
    <property type="match status" value="1"/>
</dbReference>
<evidence type="ECO:0000313" key="1">
    <source>
        <dbReference type="EMBL" id="GMI32217.1"/>
    </source>
</evidence>